<dbReference type="GO" id="GO:0004347">
    <property type="term" value="F:glucose-6-phosphate isomerase activity"/>
    <property type="evidence" value="ECO:0007669"/>
    <property type="project" value="UniProtKB-EC"/>
</dbReference>
<dbReference type="InterPro" id="IPR001672">
    <property type="entry name" value="G6P_Isomerase"/>
</dbReference>
<comment type="similarity">
    <text evidence="2 8">Belongs to the GPI family.</text>
</comment>
<keyword evidence="4 8" id="KW-0312">Gluconeogenesis</keyword>
<evidence type="ECO:0000313" key="9">
    <source>
        <dbReference type="EMBL" id="SKA96298.1"/>
    </source>
</evidence>
<evidence type="ECO:0000256" key="1">
    <source>
        <dbReference type="ARBA" id="ARBA00004926"/>
    </source>
</evidence>
<dbReference type="CDD" id="cd05016">
    <property type="entry name" value="SIS_PGI_2"/>
    <property type="match status" value="1"/>
</dbReference>
<dbReference type="EMBL" id="FUYC01000025">
    <property type="protein sequence ID" value="SKA96298.1"/>
    <property type="molecule type" value="Genomic_DNA"/>
</dbReference>
<evidence type="ECO:0000256" key="5">
    <source>
        <dbReference type="ARBA" id="ARBA00023152"/>
    </source>
</evidence>
<dbReference type="InterPro" id="IPR035476">
    <property type="entry name" value="SIS_PGI_1"/>
</dbReference>
<dbReference type="RefSeq" id="WP_078718249.1">
    <property type="nucleotide sequence ID" value="NZ_FUYC01000025.1"/>
</dbReference>
<dbReference type="Pfam" id="PF00342">
    <property type="entry name" value="PGI"/>
    <property type="match status" value="1"/>
</dbReference>
<evidence type="ECO:0000256" key="4">
    <source>
        <dbReference type="ARBA" id="ARBA00022432"/>
    </source>
</evidence>
<proteinExistence type="inferred from homology"/>
<dbReference type="GO" id="GO:0006096">
    <property type="term" value="P:glycolytic process"/>
    <property type="evidence" value="ECO:0007669"/>
    <property type="project" value="UniProtKB-UniPathway"/>
</dbReference>
<accession>A0A1T4Y459</accession>
<dbReference type="EC" id="5.3.1.9" evidence="3 8"/>
<evidence type="ECO:0000256" key="7">
    <source>
        <dbReference type="ARBA" id="ARBA00029321"/>
    </source>
</evidence>
<dbReference type="GO" id="GO:0048029">
    <property type="term" value="F:monosaccharide binding"/>
    <property type="evidence" value="ECO:0007669"/>
    <property type="project" value="TreeGrafter"/>
</dbReference>
<evidence type="ECO:0000256" key="3">
    <source>
        <dbReference type="ARBA" id="ARBA00011952"/>
    </source>
</evidence>
<dbReference type="Gene3D" id="3.40.50.10490">
    <property type="entry name" value="Glucose-6-phosphate isomerase like protein, domain 1"/>
    <property type="match status" value="2"/>
</dbReference>
<comment type="catalytic activity">
    <reaction evidence="7 8">
        <text>alpha-D-glucose 6-phosphate = beta-D-fructose 6-phosphate</text>
        <dbReference type="Rhea" id="RHEA:11816"/>
        <dbReference type="ChEBI" id="CHEBI:57634"/>
        <dbReference type="ChEBI" id="CHEBI:58225"/>
        <dbReference type="EC" id="5.3.1.9"/>
    </reaction>
</comment>
<dbReference type="STRING" id="1121449.SAMN02745704_02708"/>
<evidence type="ECO:0000256" key="6">
    <source>
        <dbReference type="ARBA" id="ARBA00023235"/>
    </source>
</evidence>
<dbReference type="GO" id="GO:0097367">
    <property type="term" value="F:carbohydrate derivative binding"/>
    <property type="evidence" value="ECO:0007669"/>
    <property type="project" value="InterPro"/>
</dbReference>
<dbReference type="AlphaFoldDB" id="A0A1T4Y459"/>
<sequence length="447" mass="48844">MTADLLDWTNAGLADMDDAQYRARATELAQRLRDEVHTGKLPFLRMDYLSALLPELGRLEPWLRGFDHMLLLGIGGSALGARALQKAFAPGQDRPGHQGPWLWIADNVDPADLESYLAWLPAEKTVVVTVSKSGGTIETVGQYFILREWLRDRLGKAWKDHALLVTDATRGFLREEAANQGIRALPVPDNLGGRYSVLSAVGLVPALFLGMDCRALTEGAREVAAPLADMDLHGEALAAHPAFELAVWANALMYAGFDEMIFFTYIPPMAWFGDWFAQLWAESLGKRGKGSQPIPAVGVTDQHSVNQMFLDGPRNKACLFLTSPAQPRGPRFPNELPDAFGYVRGKDFGELIHAEGLGTRMALSASGVPLVELRLSRPDQRAAGKLIALLGAATLLTGWLMDINPVDQPAVELGKRLAKARLGADGLEKEKAELDAFLGAQRNEQEF</sequence>
<name>A0A1T4Y459_9BACT</name>
<dbReference type="PRINTS" id="PR00662">
    <property type="entry name" value="G6PISOMERASE"/>
</dbReference>
<dbReference type="GO" id="GO:0005829">
    <property type="term" value="C:cytosol"/>
    <property type="evidence" value="ECO:0007669"/>
    <property type="project" value="TreeGrafter"/>
</dbReference>
<organism evidence="9 10">
    <name type="scientific">Paucidesulfovibrio gracilis DSM 16080</name>
    <dbReference type="NCBI Taxonomy" id="1121449"/>
    <lineage>
        <taxon>Bacteria</taxon>
        <taxon>Pseudomonadati</taxon>
        <taxon>Thermodesulfobacteriota</taxon>
        <taxon>Desulfovibrionia</taxon>
        <taxon>Desulfovibrionales</taxon>
        <taxon>Desulfovibrionaceae</taxon>
        <taxon>Paucidesulfovibrio</taxon>
    </lineage>
</organism>
<dbReference type="PANTHER" id="PTHR11469">
    <property type="entry name" value="GLUCOSE-6-PHOSPHATE ISOMERASE"/>
    <property type="match status" value="1"/>
</dbReference>
<dbReference type="GO" id="GO:0006094">
    <property type="term" value="P:gluconeogenesis"/>
    <property type="evidence" value="ECO:0007669"/>
    <property type="project" value="UniProtKB-KW"/>
</dbReference>
<evidence type="ECO:0000256" key="2">
    <source>
        <dbReference type="ARBA" id="ARBA00006604"/>
    </source>
</evidence>
<dbReference type="PANTHER" id="PTHR11469:SF1">
    <property type="entry name" value="GLUCOSE-6-PHOSPHATE ISOMERASE"/>
    <property type="match status" value="1"/>
</dbReference>
<evidence type="ECO:0000256" key="8">
    <source>
        <dbReference type="RuleBase" id="RU000612"/>
    </source>
</evidence>
<dbReference type="UniPathway" id="UPA00109">
    <property type="reaction ID" value="UER00181"/>
</dbReference>
<dbReference type="PROSITE" id="PS00765">
    <property type="entry name" value="P_GLUCOSE_ISOMERASE_1"/>
    <property type="match status" value="1"/>
</dbReference>
<comment type="pathway">
    <text evidence="1 8">Carbohydrate degradation; glycolysis; D-glyceraldehyde 3-phosphate and glycerone phosphate from D-glucose: step 2/4.</text>
</comment>
<dbReference type="OrthoDB" id="140919at2"/>
<dbReference type="InterPro" id="IPR018189">
    <property type="entry name" value="Phosphoglucose_isomerase_CS"/>
</dbReference>
<dbReference type="PROSITE" id="PS51463">
    <property type="entry name" value="P_GLUCOSE_ISOMERASE_3"/>
    <property type="match status" value="1"/>
</dbReference>
<dbReference type="InterPro" id="IPR046348">
    <property type="entry name" value="SIS_dom_sf"/>
</dbReference>
<dbReference type="CDD" id="cd05015">
    <property type="entry name" value="SIS_PGI_1"/>
    <property type="match status" value="1"/>
</dbReference>
<evidence type="ECO:0000313" key="10">
    <source>
        <dbReference type="Proteomes" id="UP000190027"/>
    </source>
</evidence>
<keyword evidence="6 8" id="KW-0413">Isomerase</keyword>
<dbReference type="Proteomes" id="UP000190027">
    <property type="component" value="Unassembled WGS sequence"/>
</dbReference>
<keyword evidence="10" id="KW-1185">Reference proteome</keyword>
<reference evidence="9 10" key="1">
    <citation type="submission" date="2017-02" db="EMBL/GenBank/DDBJ databases">
        <authorList>
            <person name="Peterson S.W."/>
        </authorList>
    </citation>
    <scope>NUCLEOTIDE SEQUENCE [LARGE SCALE GENOMIC DNA]</scope>
    <source>
        <strain evidence="9 10">DSM 16080</strain>
    </source>
</reference>
<gene>
    <name evidence="9" type="ORF">SAMN02745704_02708</name>
</gene>
<protein>
    <recommendedName>
        <fullName evidence="3 8">Glucose-6-phosphate isomerase</fullName>
        <ecNumber evidence="3 8">5.3.1.9</ecNumber>
    </recommendedName>
</protein>
<keyword evidence="5 8" id="KW-0324">Glycolysis</keyword>
<dbReference type="GO" id="GO:0051156">
    <property type="term" value="P:glucose 6-phosphate metabolic process"/>
    <property type="evidence" value="ECO:0007669"/>
    <property type="project" value="TreeGrafter"/>
</dbReference>
<dbReference type="InterPro" id="IPR035482">
    <property type="entry name" value="SIS_PGI_2"/>
</dbReference>
<dbReference type="SUPFAM" id="SSF53697">
    <property type="entry name" value="SIS domain"/>
    <property type="match status" value="1"/>
</dbReference>